<accession>A0A5K3EP03</accession>
<dbReference type="PANTHER" id="PTHR14110:SF0">
    <property type="entry name" value="MITOCHONDRIAL IMPORT INNER MEMBRANE TRANSLOCASE SUBUNIT TIM22"/>
    <property type="match status" value="1"/>
</dbReference>
<evidence type="ECO:0000256" key="5">
    <source>
        <dbReference type="ARBA" id="ARBA00022989"/>
    </source>
</evidence>
<evidence type="ECO:0000256" key="3">
    <source>
        <dbReference type="ARBA" id="ARBA00022692"/>
    </source>
</evidence>
<reference evidence="10" key="1">
    <citation type="submission" date="2019-11" db="UniProtKB">
        <authorList>
            <consortium name="WormBaseParasite"/>
        </authorList>
    </citation>
    <scope>IDENTIFICATION</scope>
</reference>
<evidence type="ECO:0000256" key="9">
    <source>
        <dbReference type="RuleBase" id="RU367038"/>
    </source>
</evidence>
<evidence type="ECO:0000313" key="10">
    <source>
        <dbReference type="WBParaSite" id="MCU_001620-RC"/>
    </source>
</evidence>
<keyword evidence="9" id="KW-0653">Protein transport</keyword>
<dbReference type="GO" id="GO:0045039">
    <property type="term" value="P:protein insertion into mitochondrial inner membrane"/>
    <property type="evidence" value="ECO:0007669"/>
    <property type="project" value="UniProtKB-UniRule"/>
</dbReference>
<protein>
    <recommendedName>
        <fullName evidence="9">Mitochondrial import inner membrane translocase subunit TIM22</fullName>
    </recommendedName>
</protein>
<evidence type="ECO:0000256" key="1">
    <source>
        <dbReference type="ARBA" id="ARBA00004448"/>
    </source>
</evidence>
<keyword evidence="3 9" id="KW-0812">Transmembrane</keyword>
<dbReference type="AlphaFoldDB" id="A0A5K3EP03"/>
<keyword evidence="4 9" id="KW-0999">Mitochondrion inner membrane</keyword>
<keyword evidence="9" id="KW-0813">Transport</keyword>
<dbReference type="Pfam" id="PF02466">
    <property type="entry name" value="Tim17"/>
    <property type="match status" value="1"/>
</dbReference>
<dbReference type="PANTHER" id="PTHR14110">
    <property type="entry name" value="MITOCHONDRIAL IMPORT INNER MEMBRANE TRANSLOCASE SUBUNIT TIM22"/>
    <property type="match status" value="1"/>
</dbReference>
<evidence type="ECO:0000256" key="2">
    <source>
        <dbReference type="ARBA" id="ARBA00008444"/>
    </source>
</evidence>
<keyword evidence="6 9" id="KW-0496">Mitochondrion</keyword>
<comment type="subunit">
    <text evidence="9">Component of the TIM22 complex.</text>
</comment>
<feature type="transmembrane region" description="Helical" evidence="9">
    <location>
        <begin position="199"/>
        <end position="218"/>
    </location>
</feature>
<evidence type="ECO:0000256" key="6">
    <source>
        <dbReference type="ARBA" id="ARBA00023128"/>
    </source>
</evidence>
<evidence type="ECO:0000256" key="7">
    <source>
        <dbReference type="ARBA" id="ARBA00023136"/>
    </source>
</evidence>
<keyword evidence="9" id="KW-0811">Translocation</keyword>
<dbReference type="GO" id="GO:0042721">
    <property type="term" value="C:TIM22 mitochondrial import inner membrane insertion complex"/>
    <property type="evidence" value="ECO:0007669"/>
    <property type="project" value="UniProtKB-UniRule"/>
</dbReference>
<keyword evidence="5 9" id="KW-1133">Transmembrane helix</keyword>
<comment type="similarity">
    <text evidence="2 9">Belongs to the Tim17/Tim22/Tim23 family.</text>
</comment>
<organism evidence="10">
    <name type="scientific">Mesocestoides corti</name>
    <name type="common">Flatworm</name>
    <dbReference type="NCBI Taxonomy" id="53468"/>
    <lineage>
        <taxon>Eukaryota</taxon>
        <taxon>Metazoa</taxon>
        <taxon>Spiralia</taxon>
        <taxon>Lophotrochozoa</taxon>
        <taxon>Platyhelminthes</taxon>
        <taxon>Cestoda</taxon>
        <taxon>Eucestoda</taxon>
        <taxon>Cyclophyllidea</taxon>
        <taxon>Mesocestoididae</taxon>
        <taxon>Mesocestoides</taxon>
    </lineage>
</organism>
<dbReference type="GO" id="GO:0008320">
    <property type="term" value="F:protein transmembrane transporter activity"/>
    <property type="evidence" value="ECO:0007669"/>
    <property type="project" value="UniProtKB-UniRule"/>
</dbReference>
<comment type="caution">
    <text evidence="9">Lacks conserved residue(s) required for the propagation of feature annotation.</text>
</comment>
<dbReference type="WBParaSite" id="MCU_001620-RC">
    <property type="protein sequence ID" value="MCU_001620-RC"/>
    <property type="gene ID" value="MCU_001620"/>
</dbReference>
<sequence>MDRKQGFTGAEQSVDVQSLLRERYKHILDLSDRDIQRLSSLSNGFRVAMETDDPLLLKRTISDHITKNIGSLVMMKVPTIPLLSPDEVRVHQVMDSCAFKSAISCAGGLVLGGIFGLFTASIDPLSTVTGTETVSTKTVAKEMYARAVSHGKNFAVIGALFAGTECALESYRGRSDLLNSMATGALVGGAIGLRAGLQAGVMGAAGFACFSTLIDYYFRHGS</sequence>
<comment type="function">
    <text evidence="8 9">Essential core component of the TIM22 complex, a complex that mediates the import and insertion of multi-pass transmembrane proteins into the mitochondrial inner membrane. In the TIM22 complex, it constitutes the voltage-activated and signal-gated channel. Forms a twin-pore translocase that uses the membrane potential as external driving force in 2 voltage-dependent steps.</text>
</comment>
<evidence type="ECO:0000256" key="4">
    <source>
        <dbReference type="ARBA" id="ARBA00022792"/>
    </source>
</evidence>
<keyword evidence="7 9" id="KW-0472">Membrane</keyword>
<comment type="subcellular location">
    <subcellularLocation>
        <location evidence="1 9">Mitochondrion inner membrane</location>
        <topology evidence="1 9">Multi-pass membrane protein</topology>
    </subcellularLocation>
</comment>
<evidence type="ECO:0000256" key="8">
    <source>
        <dbReference type="ARBA" id="ARBA00024713"/>
    </source>
</evidence>
<dbReference type="GO" id="GO:0030943">
    <property type="term" value="F:mitochondrion targeting sequence binding"/>
    <property type="evidence" value="ECO:0007669"/>
    <property type="project" value="TreeGrafter"/>
</dbReference>
<name>A0A5K3EP03_MESCO</name>
<proteinExistence type="inferred from homology"/>
<dbReference type="InterPro" id="IPR039175">
    <property type="entry name" value="TIM22"/>
</dbReference>